<dbReference type="SUPFAM" id="SSF54001">
    <property type="entry name" value="Cysteine proteinases"/>
    <property type="match status" value="1"/>
</dbReference>
<evidence type="ECO:0000313" key="7">
    <source>
        <dbReference type="EMBL" id="TDD79603.1"/>
    </source>
</evidence>
<gene>
    <name evidence="7" type="ORF">E1293_22930</name>
</gene>
<evidence type="ECO:0000259" key="6">
    <source>
        <dbReference type="PROSITE" id="PS51935"/>
    </source>
</evidence>
<keyword evidence="4" id="KW-0788">Thiol protease</keyword>
<feature type="domain" description="NlpC/P60" evidence="6">
    <location>
        <begin position="263"/>
        <end position="398"/>
    </location>
</feature>
<dbReference type="PROSITE" id="PS51935">
    <property type="entry name" value="NLPC_P60"/>
    <property type="match status" value="1"/>
</dbReference>
<accession>A0A4R5B3S1</accession>
<dbReference type="Gene3D" id="3.90.1720.10">
    <property type="entry name" value="endopeptidase domain like (from Nostoc punctiforme)"/>
    <property type="match status" value="1"/>
</dbReference>
<keyword evidence="5" id="KW-0812">Transmembrane</keyword>
<keyword evidence="8" id="KW-1185">Reference proteome</keyword>
<name>A0A4R5B3S1_9ACTN</name>
<dbReference type="InterPro" id="IPR000064">
    <property type="entry name" value="NLP_P60_dom"/>
</dbReference>
<dbReference type="OrthoDB" id="3209655at2"/>
<organism evidence="7 8">
    <name type="scientific">Actinomadura darangshiensis</name>
    <dbReference type="NCBI Taxonomy" id="705336"/>
    <lineage>
        <taxon>Bacteria</taxon>
        <taxon>Bacillati</taxon>
        <taxon>Actinomycetota</taxon>
        <taxon>Actinomycetes</taxon>
        <taxon>Streptosporangiales</taxon>
        <taxon>Thermomonosporaceae</taxon>
        <taxon>Actinomadura</taxon>
    </lineage>
</organism>
<evidence type="ECO:0000256" key="3">
    <source>
        <dbReference type="ARBA" id="ARBA00022801"/>
    </source>
</evidence>
<comment type="similarity">
    <text evidence="1">Belongs to the peptidase C40 family.</text>
</comment>
<evidence type="ECO:0000313" key="8">
    <source>
        <dbReference type="Proteomes" id="UP000295578"/>
    </source>
</evidence>
<dbReference type="Proteomes" id="UP000295578">
    <property type="component" value="Unassembled WGS sequence"/>
</dbReference>
<dbReference type="InterPro" id="IPR051794">
    <property type="entry name" value="PG_Endopeptidase_C40"/>
</dbReference>
<feature type="transmembrane region" description="Helical" evidence="5">
    <location>
        <begin position="21"/>
        <end position="41"/>
    </location>
</feature>
<sequence>MMDRFLRVRARRRDDKGAGTTILLVAIALVLSFASLMFFRITHLNDLRTRAQEGADAAALGALAPLREEAISLALSGVPPDLIGYWATGADATSAGRKYAVKNDSDLVGKVHQTSMLGYVAKADVASKHCDLKRESELTAQEKEDLRRRRNLCTDGSGKEGIGRKAGASAIAKFYPPSCTPVWAPGEGNADGTGSPLQMALNCKDSEGNEVRAAPNGNRRALARLFKLRLVAKEDPQKYTGQPYGLWNNGPLPDPGPLPPGTPEMIKRAIAFAMAQLGTWYQWGGSCTNASRAGATPANCDCSSLTQMSYRAAGIAIPRVTYDQVNYGRRIPPGQEKAGDLVFFHPGSRGPEHVGLVVDPAKGIMIEAPHTGAQVRTADYKSRAPIAFVRPYNEGRAT</sequence>
<keyword evidence="2" id="KW-0645">Protease</keyword>
<proteinExistence type="inferred from homology"/>
<dbReference type="Pfam" id="PF00877">
    <property type="entry name" value="NLPC_P60"/>
    <property type="match status" value="1"/>
</dbReference>
<dbReference type="PANTHER" id="PTHR47359:SF3">
    <property type="entry name" value="NLP_P60 DOMAIN-CONTAINING PROTEIN-RELATED"/>
    <property type="match status" value="1"/>
</dbReference>
<comment type="caution">
    <text evidence="7">The sequence shown here is derived from an EMBL/GenBank/DDBJ whole genome shotgun (WGS) entry which is preliminary data.</text>
</comment>
<dbReference type="AlphaFoldDB" id="A0A4R5B3S1"/>
<dbReference type="GO" id="GO:0008234">
    <property type="term" value="F:cysteine-type peptidase activity"/>
    <property type="evidence" value="ECO:0007669"/>
    <property type="project" value="UniProtKB-KW"/>
</dbReference>
<dbReference type="InterPro" id="IPR038765">
    <property type="entry name" value="Papain-like_cys_pep_sf"/>
</dbReference>
<keyword evidence="3" id="KW-0378">Hydrolase</keyword>
<reference evidence="7 8" key="1">
    <citation type="submission" date="2019-03" db="EMBL/GenBank/DDBJ databases">
        <title>Draft genome sequences of novel Actinobacteria.</title>
        <authorList>
            <person name="Sahin N."/>
            <person name="Ay H."/>
            <person name="Saygin H."/>
        </authorList>
    </citation>
    <scope>NUCLEOTIDE SEQUENCE [LARGE SCALE GENOMIC DNA]</scope>
    <source>
        <strain evidence="7 8">DSM 45941</strain>
    </source>
</reference>
<dbReference type="RefSeq" id="WP_132199512.1">
    <property type="nucleotide sequence ID" value="NZ_SMKY01000108.1"/>
</dbReference>
<protein>
    <submittedName>
        <fullName evidence="7">NlpC/P60 family protein</fullName>
    </submittedName>
</protein>
<keyword evidence="5" id="KW-1133">Transmembrane helix</keyword>
<dbReference type="PANTHER" id="PTHR47359">
    <property type="entry name" value="PEPTIDOGLYCAN DL-ENDOPEPTIDASE CWLO"/>
    <property type="match status" value="1"/>
</dbReference>
<keyword evidence="5" id="KW-0472">Membrane</keyword>
<dbReference type="GO" id="GO:0006508">
    <property type="term" value="P:proteolysis"/>
    <property type="evidence" value="ECO:0007669"/>
    <property type="project" value="UniProtKB-KW"/>
</dbReference>
<evidence type="ECO:0000256" key="1">
    <source>
        <dbReference type="ARBA" id="ARBA00007074"/>
    </source>
</evidence>
<evidence type="ECO:0000256" key="4">
    <source>
        <dbReference type="ARBA" id="ARBA00022807"/>
    </source>
</evidence>
<dbReference type="EMBL" id="SMKY01000108">
    <property type="protein sequence ID" value="TDD79603.1"/>
    <property type="molecule type" value="Genomic_DNA"/>
</dbReference>
<evidence type="ECO:0000256" key="2">
    <source>
        <dbReference type="ARBA" id="ARBA00022670"/>
    </source>
</evidence>
<evidence type="ECO:0000256" key="5">
    <source>
        <dbReference type="SAM" id="Phobius"/>
    </source>
</evidence>